<dbReference type="InterPro" id="IPR032867">
    <property type="entry name" value="DYW_dom"/>
</dbReference>
<dbReference type="PANTHER" id="PTHR47447">
    <property type="entry name" value="OS03G0856100 PROTEIN"/>
    <property type="match status" value="1"/>
</dbReference>
<proteinExistence type="predicted"/>
<evidence type="ECO:0000313" key="4">
    <source>
        <dbReference type="EMBL" id="KAL1512384.1"/>
    </source>
</evidence>
<dbReference type="EMBL" id="JBGBPQ010000013">
    <property type="protein sequence ID" value="KAL1512384.1"/>
    <property type="molecule type" value="Genomic_DNA"/>
</dbReference>
<dbReference type="Pfam" id="PF14432">
    <property type="entry name" value="DYW_deaminase"/>
    <property type="match status" value="1"/>
</dbReference>
<dbReference type="NCBIfam" id="TIGR00756">
    <property type="entry name" value="PPR"/>
    <property type="match status" value="3"/>
</dbReference>
<feature type="repeat" description="PPR" evidence="2">
    <location>
        <begin position="150"/>
        <end position="180"/>
    </location>
</feature>
<evidence type="ECO:0000256" key="1">
    <source>
        <dbReference type="ARBA" id="ARBA00022737"/>
    </source>
</evidence>
<protein>
    <recommendedName>
        <fullName evidence="3">DYW domain-containing protein</fullName>
    </recommendedName>
</protein>
<feature type="repeat" description="PPR" evidence="2">
    <location>
        <begin position="79"/>
        <end position="113"/>
    </location>
</feature>
<dbReference type="GO" id="GO:0008270">
    <property type="term" value="F:zinc ion binding"/>
    <property type="evidence" value="ECO:0007669"/>
    <property type="project" value="InterPro"/>
</dbReference>
<gene>
    <name evidence="4" type="ORF">AB1Y20_005642</name>
</gene>
<evidence type="ECO:0000259" key="3">
    <source>
        <dbReference type="Pfam" id="PF14432"/>
    </source>
</evidence>
<evidence type="ECO:0000256" key="2">
    <source>
        <dbReference type="PROSITE-ProRule" id="PRU00708"/>
    </source>
</evidence>
<dbReference type="PROSITE" id="PS51375">
    <property type="entry name" value="PPR"/>
    <property type="match status" value="5"/>
</dbReference>
<dbReference type="Proteomes" id="UP001515480">
    <property type="component" value="Unassembled WGS sequence"/>
</dbReference>
<dbReference type="AlphaFoldDB" id="A0AB34J712"/>
<dbReference type="PANTHER" id="PTHR47447:SF17">
    <property type="entry name" value="OS12G0638900 PROTEIN"/>
    <property type="match status" value="1"/>
</dbReference>
<sequence>MRRAGVSPNDFSYATAISACDAGGQWVRGLQLLDDMRLAGHPPSVVACSAAISACAKAGAWTQAVRLLLRMPAMGARPNIYSYNAAITACTRASEWRAALALLRRMRTRRAPPPNTVSYNAAIAACARGGAWEHALGLLQRMRRDGVRRDGVTYNSVLDALARRGRWEEAVALLERMARGAADGVRPDAIAIHSAVGACEAAGEWRSAVRLLEAAVAGGGGGGGLRAAGGSAVRACAAAGEAAAAAALLERCERTLGVRLPPSAYAAVREAASRGAPLPVEQYERLFKGGAQKHLAKGGERGRAAPPKPLASFVLEGAEVSCAHGENRSSASDIFLSPQPGGRVRTVDASAEARAFVSAVRRRSAYTPLLAALPSTVARGRSRARQQQLLSQHAEKKAIAAQLSLDYREPYAKLAHCMCRDCHECFKAASRVYALRIVCDDSRMRHVFEGGECSCGDCWRTPLRGKET</sequence>
<comment type="caution">
    <text evidence="4">The sequence shown here is derived from an EMBL/GenBank/DDBJ whole genome shotgun (WGS) entry which is preliminary data.</text>
</comment>
<name>A0AB34J712_PRYPA</name>
<dbReference type="InterPro" id="IPR002885">
    <property type="entry name" value="PPR_rpt"/>
</dbReference>
<organism evidence="4 5">
    <name type="scientific">Prymnesium parvum</name>
    <name type="common">Toxic golden alga</name>
    <dbReference type="NCBI Taxonomy" id="97485"/>
    <lineage>
        <taxon>Eukaryota</taxon>
        <taxon>Haptista</taxon>
        <taxon>Haptophyta</taxon>
        <taxon>Prymnesiophyceae</taxon>
        <taxon>Prymnesiales</taxon>
        <taxon>Prymnesiaceae</taxon>
        <taxon>Prymnesium</taxon>
    </lineage>
</organism>
<keyword evidence="1" id="KW-0677">Repeat</keyword>
<feature type="domain" description="DYW" evidence="3">
    <location>
        <begin position="384"/>
        <end position="459"/>
    </location>
</feature>
<feature type="repeat" description="PPR" evidence="2">
    <location>
        <begin position="115"/>
        <end position="149"/>
    </location>
</feature>
<feature type="repeat" description="PPR" evidence="2">
    <location>
        <begin position="9"/>
        <end position="43"/>
    </location>
</feature>
<reference evidence="4 5" key="1">
    <citation type="journal article" date="2024" name="Science">
        <title>Giant polyketide synthase enzymes in the biosynthesis of giant marine polyether toxins.</title>
        <authorList>
            <person name="Fallon T.R."/>
            <person name="Shende V.V."/>
            <person name="Wierzbicki I.H."/>
            <person name="Pendleton A.L."/>
            <person name="Watervoot N.F."/>
            <person name="Auber R.P."/>
            <person name="Gonzalez D.J."/>
            <person name="Wisecaver J.H."/>
            <person name="Moore B.S."/>
        </authorList>
    </citation>
    <scope>NUCLEOTIDE SEQUENCE [LARGE SCALE GENOMIC DNA]</scope>
    <source>
        <strain evidence="4 5">12B1</strain>
    </source>
</reference>
<feature type="repeat" description="PPR" evidence="2">
    <location>
        <begin position="44"/>
        <end position="78"/>
    </location>
</feature>
<keyword evidence="5" id="KW-1185">Reference proteome</keyword>
<dbReference type="Gene3D" id="1.25.40.10">
    <property type="entry name" value="Tetratricopeptide repeat domain"/>
    <property type="match status" value="2"/>
</dbReference>
<evidence type="ECO:0000313" key="5">
    <source>
        <dbReference type="Proteomes" id="UP001515480"/>
    </source>
</evidence>
<dbReference type="InterPro" id="IPR011990">
    <property type="entry name" value="TPR-like_helical_dom_sf"/>
</dbReference>
<accession>A0AB34J712</accession>
<dbReference type="Pfam" id="PF13041">
    <property type="entry name" value="PPR_2"/>
    <property type="match status" value="2"/>
</dbReference>